<dbReference type="CDD" id="cd05243">
    <property type="entry name" value="SDR_a5"/>
    <property type="match status" value="1"/>
</dbReference>
<dbReference type="InterPro" id="IPR036291">
    <property type="entry name" value="NAD(P)-bd_dom_sf"/>
</dbReference>
<keyword evidence="3" id="KW-1185">Reference proteome</keyword>
<dbReference type="EMBL" id="JABFAF010000006">
    <property type="protein sequence ID" value="MBA0858207.1"/>
    <property type="molecule type" value="Genomic_DNA"/>
</dbReference>
<comment type="caution">
    <text evidence="2">The sequence shown here is derived from an EMBL/GenBank/DDBJ whole genome shotgun (WGS) entry which is preliminary data.</text>
</comment>
<sequence length="360" mass="39534">MATKLSLTFRFPVEKSPKPRKSKPGVPQLNCCNGYGFSKNNSGFRGQLSMKVNAVQDEAIRSSNSETTLLSQTIPLSSSKLVLVVGATGGVGQLVVASLLNRNIKSRLLLRDPEKAISLFGNQDEEKLQVVKGDTRNPADLDPSIFEGVTHVICCTGTTAFPSKRWDGDNTPERVDWEGVRNLVSALPSSLKRVVLVSSVGVTKFNELPWSVMTSTDCLDISSFHLYYKKWTSNSVKQRDIIIMNLFGVLKYKKKGEDFLCESGLPFTIIRAGRLTDGPYTSYDLNTLLKATAGQRRAVVIGQGDNLVGEVSRLVVAEACIQAMDIEFTEGKIYEINSVEGEGPGTDPEKWEELFKTARA</sequence>
<protein>
    <recommendedName>
        <fullName evidence="1">NAD(P)-binding domain-containing protein</fullName>
    </recommendedName>
</protein>
<dbReference type="AlphaFoldDB" id="A0A7J9LHU1"/>
<accession>A0A7J9LHU1</accession>
<dbReference type="SUPFAM" id="SSF51735">
    <property type="entry name" value="NAD(P)-binding Rossmann-fold domains"/>
    <property type="match status" value="1"/>
</dbReference>
<reference evidence="2 3" key="1">
    <citation type="journal article" date="2019" name="Genome Biol. Evol.">
        <title>Insights into the evolution of the New World diploid cottons (Gossypium, subgenus Houzingenia) based on genome sequencing.</title>
        <authorList>
            <person name="Grover C.E."/>
            <person name="Arick M.A. 2nd"/>
            <person name="Thrash A."/>
            <person name="Conover J.L."/>
            <person name="Sanders W.S."/>
            <person name="Peterson D.G."/>
            <person name="Frelichowski J.E."/>
            <person name="Scheffler J.A."/>
            <person name="Scheffler B.E."/>
            <person name="Wendel J.F."/>
        </authorList>
    </citation>
    <scope>NUCLEOTIDE SEQUENCE [LARGE SCALE GENOMIC DNA]</scope>
    <source>
        <strain evidence="2">1</strain>
        <tissue evidence="2">Leaf</tissue>
    </source>
</reference>
<dbReference type="InterPro" id="IPR016040">
    <property type="entry name" value="NAD(P)-bd_dom"/>
</dbReference>
<evidence type="ECO:0000259" key="1">
    <source>
        <dbReference type="Pfam" id="PF13460"/>
    </source>
</evidence>
<dbReference type="PANTHER" id="PTHR15020">
    <property type="entry name" value="FLAVIN REDUCTASE-RELATED"/>
    <property type="match status" value="1"/>
</dbReference>
<dbReference type="Pfam" id="PF13460">
    <property type="entry name" value="NAD_binding_10"/>
    <property type="match status" value="1"/>
</dbReference>
<dbReference type="Gene3D" id="3.40.50.720">
    <property type="entry name" value="NAD(P)-binding Rossmann-like Domain"/>
    <property type="match status" value="1"/>
</dbReference>
<dbReference type="Proteomes" id="UP000593576">
    <property type="component" value="Unassembled WGS sequence"/>
</dbReference>
<organism evidence="2 3">
    <name type="scientific">Gossypium schwendimanii</name>
    <name type="common">Cotton</name>
    <dbReference type="NCBI Taxonomy" id="34291"/>
    <lineage>
        <taxon>Eukaryota</taxon>
        <taxon>Viridiplantae</taxon>
        <taxon>Streptophyta</taxon>
        <taxon>Embryophyta</taxon>
        <taxon>Tracheophyta</taxon>
        <taxon>Spermatophyta</taxon>
        <taxon>Magnoliopsida</taxon>
        <taxon>eudicotyledons</taxon>
        <taxon>Gunneridae</taxon>
        <taxon>Pentapetalae</taxon>
        <taxon>rosids</taxon>
        <taxon>malvids</taxon>
        <taxon>Malvales</taxon>
        <taxon>Malvaceae</taxon>
        <taxon>Malvoideae</taxon>
        <taxon>Gossypium</taxon>
    </lineage>
</organism>
<evidence type="ECO:0000313" key="3">
    <source>
        <dbReference type="Proteomes" id="UP000593576"/>
    </source>
</evidence>
<dbReference type="PANTHER" id="PTHR15020:SF48">
    <property type="entry name" value="NAD(P)-BINDING ROSSMANN-FOLD SUPERFAMILY PROTEIN"/>
    <property type="match status" value="1"/>
</dbReference>
<name>A0A7J9LHU1_GOSSC</name>
<feature type="domain" description="NAD(P)-binding" evidence="1">
    <location>
        <begin position="86"/>
        <end position="324"/>
    </location>
</feature>
<dbReference type="OrthoDB" id="419598at2759"/>
<evidence type="ECO:0000313" key="2">
    <source>
        <dbReference type="EMBL" id="MBA0858207.1"/>
    </source>
</evidence>
<proteinExistence type="predicted"/>
<gene>
    <name evidence="2" type="ORF">Goshw_022814</name>
</gene>